<reference evidence="1 2" key="1">
    <citation type="submission" date="2022-06" db="EMBL/GenBank/DDBJ databases">
        <title>Paraconexibacter antarcticus.</title>
        <authorList>
            <person name="Kim C.S."/>
        </authorList>
    </citation>
    <scope>NUCLEOTIDE SEQUENCE [LARGE SCALE GENOMIC DNA]</scope>
    <source>
        <strain evidence="1 2">02-257</strain>
    </source>
</reference>
<accession>A0ABY5DR42</accession>
<dbReference type="EMBL" id="CP098502">
    <property type="protein sequence ID" value="UTI64505.1"/>
    <property type="molecule type" value="Genomic_DNA"/>
</dbReference>
<gene>
    <name evidence="1" type="ORF">NBH00_24605</name>
</gene>
<keyword evidence="2" id="KW-1185">Reference proteome</keyword>
<organism evidence="1 2">
    <name type="scientific">Paraconexibacter antarcticus</name>
    <dbReference type="NCBI Taxonomy" id="2949664"/>
    <lineage>
        <taxon>Bacteria</taxon>
        <taxon>Bacillati</taxon>
        <taxon>Actinomycetota</taxon>
        <taxon>Thermoleophilia</taxon>
        <taxon>Solirubrobacterales</taxon>
        <taxon>Paraconexibacteraceae</taxon>
        <taxon>Paraconexibacter</taxon>
    </lineage>
</organism>
<name>A0ABY5DR42_9ACTN</name>
<protein>
    <submittedName>
        <fullName evidence="1">Uncharacterized protein</fullName>
    </submittedName>
</protein>
<dbReference type="RefSeq" id="WP_254571206.1">
    <property type="nucleotide sequence ID" value="NZ_CP098502.1"/>
</dbReference>
<dbReference type="Proteomes" id="UP001056035">
    <property type="component" value="Chromosome"/>
</dbReference>
<evidence type="ECO:0000313" key="1">
    <source>
        <dbReference type="EMBL" id="UTI64505.1"/>
    </source>
</evidence>
<evidence type="ECO:0000313" key="2">
    <source>
        <dbReference type="Proteomes" id="UP001056035"/>
    </source>
</evidence>
<sequence>MLIDTHITLASGDRVRLRLPQGRETAGVGALLLRLGLDPDDFDVRRLLRFDPRRRAVVCATLWTVDGEILVGVGGLTYLDGHVDLLVTDEVLAPGLAEALHGILTAAPSARRAA</sequence>
<proteinExistence type="predicted"/>